<feature type="region of interest" description="Disordered" evidence="1">
    <location>
        <begin position="58"/>
        <end position="79"/>
    </location>
</feature>
<reference evidence="3 4" key="1">
    <citation type="journal article" date="2019" name="Int. J. Syst. Evol. Microbiol.">
        <title>The Global Catalogue of Microorganisms (GCM) 10K type strain sequencing project: providing services to taxonomists for standard genome sequencing and annotation.</title>
        <authorList>
            <consortium name="The Broad Institute Genomics Platform"/>
            <consortium name="The Broad Institute Genome Sequencing Center for Infectious Disease"/>
            <person name="Wu L."/>
            <person name="Ma J."/>
        </authorList>
    </citation>
    <scope>NUCLEOTIDE SEQUENCE [LARGE SCALE GENOMIC DNA]</scope>
    <source>
        <strain evidence="3 4">JCM 4087</strain>
    </source>
</reference>
<dbReference type="InterPro" id="IPR009081">
    <property type="entry name" value="PP-bd_ACP"/>
</dbReference>
<proteinExistence type="predicted"/>
<feature type="compositionally biased region" description="Polar residues" evidence="1">
    <location>
        <begin position="171"/>
        <end position="180"/>
    </location>
</feature>
<evidence type="ECO:0000256" key="1">
    <source>
        <dbReference type="SAM" id="MobiDB-lite"/>
    </source>
</evidence>
<protein>
    <recommendedName>
        <fullName evidence="2">Carrier domain-containing protein</fullName>
    </recommendedName>
</protein>
<dbReference type="InterPro" id="IPR036736">
    <property type="entry name" value="ACP-like_sf"/>
</dbReference>
<feature type="domain" description="Carrier" evidence="2">
    <location>
        <begin position="15"/>
        <end position="53"/>
    </location>
</feature>
<dbReference type="Gene3D" id="1.10.1200.10">
    <property type="entry name" value="ACP-like"/>
    <property type="match status" value="1"/>
</dbReference>
<feature type="compositionally biased region" description="Pro residues" evidence="1">
    <location>
        <begin position="155"/>
        <end position="165"/>
    </location>
</feature>
<gene>
    <name evidence="3" type="ORF">GCM10020221_36100</name>
</gene>
<name>A0ABN3X694_STRTU</name>
<dbReference type="RefSeq" id="WP_344964607.1">
    <property type="nucleotide sequence ID" value="NZ_BAAAXZ010000136.1"/>
</dbReference>
<evidence type="ECO:0000259" key="2">
    <source>
        <dbReference type="Pfam" id="PF00550"/>
    </source>
</evidence>
<evidence type="ECO:0000313" key="4">
    <source>
        <dbReference type="Proteomes" id="UP001501102"/>
    </source>
</evidence>
<dbReference type="SUPFAM" id="SSF47336">
    <property type="entry name" value="ACP-like"/>
    <property type="match status" value="1"/>
</dbReference>
<evidence type="ECO:0000313" key="3">
    <source>
        <dbReference type="EMBL" id="GAA2937126.1"/>
    </source>
</evidence>
<feature type="region of interest" description="Disordered" evidence="1">
    <location>
        <begin position="124"/>
        <end position="180"/>
    </location>
</feature>
<keyword evidence="4" id="KW-1185">Reference proteome</keyword>
<sequence length="180" mass="18807">MTTTPAESPVPTVEDVREAVAAALRLPAEEIADDTDLAQLGLTSLQIMRLSGRWRRNGPAGGLRDTGHRPHGAGLVPAPRRRRTGRVTGEERPVRTEGVTAAGGLRDAVRGDVLLPGRRGVRGGLRGIPDRRPAPALRPGPCVRARGRGGGRGGTPPPAPCPSPCRRPVTGSRSRPTGAC</sequence>
<accession>A0ABN3X694</accession>
<dbReference type="Proteomes" id="UP001501102">
    <property type="component" value="Unassembled WGS sequence"/>
</dbReference>
<organism evidence="3 4">
    <name type="scientific">Streptomyces thioluteus</name>
    <dbReference type="NCBI Taxonomy" id="66431"/>
    <lineage>
        <taxon>Bacteria</taxon>
        <taxon>Bacillati</taxon>
        <taxon>Actinomycetota</taxon>
        <taxon>Actinomycetes</taxon>
        <taxon>Kitasatosporales</taxon>
        <taxon>Streptomycetaceae</taxon>
        <taxon>Streptomyces</taxon>
    </lineage>
</organism>
<dbReference type="EMBL" id="BAAAXZ010000136">
    <property type="protein sequence ID" value="GAA2937126.1"/>
    <property type="molecule type" value="Genomic_DNA"/>
</dbReference>
<dbReference type="Pfam" id="PF00550">
    <property type="entry name" value="PP-binding"/>
    <property type="match status" value="1"/>
</dbReference>
<comment type="caution">
    <text evidence="3">The sequence shown here is derived from an EMBL/GenBank/DDBJ whole genome shotgun (WGS) entry which is preliminary data.</text>
</comment>